<proteinExistence type="predicted"/>
<protein>
    <recommendedName>
        <fullName evidence="1">RNase H type-1 domain-containing protein</fullName>
    </recommendedName>
</protein>
<dbReference type="EMBL" id="JBJUIK010000003">
    <property type="protein sequence ID" value="KAL3533418.1"/>
    <property type="molecule type" value="Genomic_DNA"/>
</dbReference>
<evidence type="ECO:0000313" key="3">
    <source>
        <dbReference type="Proteomes" id="UP001630127"/>
    </source>
</evidence>
<sequence length="170" mass="18869">MKSTYLWNIVHTLVSREQDYASTTWKRMMAIKGSVEANMCVRLSEGNVSFWFGNLGRSFGGGVLRDHHGYIVFAFSTFYSNAGTSLMVAAKVLLKGLQLSHQKGIHDIIIALDSKVLFVHMYREAHRLADFLANLGASGRSNVFDGSSIPSYGKSIMALDQAGFPQIRCR</sequence>
<dbReference type="InterPro" id="IPR044730">
    <property type="entry name" value="RNase_H-like_dom_plant"/>
</dbReference>
<accession>A0ABD3AQR0</accession>
<evidence type="ECO:0000259" key="1">
    <source>
        <dbReference type="Pfam" id="PF13456"/>
    </source>
</evidence>
<dbReference type="PANTHER" id="PTHR47723">
    <property type="entry name" value="OS05G0353850 PROTEIN"/>
    <property type="match status" value="1"/>
</dbReference>
<dbReference type="InterPro" id="IPR053151">
    <property type="entry name" value="RNase_H-like"/>
</dbReference>
<reference evidence="2 3" key="1">
    <citation type="submission" date="2024-11" db="EMBL/GenBank/DDBJ databases">
        <title>A near-complete genome assembly of Cinchona calisaya.</title>
        <authorList>
            <person name="Lian D.C."/>
            <person name="Zhao X.W."/>
            <person name="Wei L."/>
        </authorList>
    </citation>
    <scope>NUCLEOTIDE SEQUENCE [LARGE SCALE GENOMIC DNA]</scope>
    <source>
        <tissue evidence="2">Nenye</tissue>
    </source>
</reference>
<feature type="domain" description="RNase H type-1" evidence="1">
    <location>
        <begin position="56"/>
        <end position="118"/>
    </location>
</feature>
<evidence type="ECO:0000313" key="2">
    <source>
        <dbReference type="EMBL" id="KAL3533418.1"/>
    </source>
</evidence>
<gene>
    <name evidence="2" type="ORF">ACH5RR_006939</name>
</gene>
<dbReference type="AlphaFoldDB" id="A0ABD3AQR0"/>
<dbReference type="Pfam" id="PF13456">
    <property type="entry name" value="RVT_3"/>
    <property type="match status" value="1"/>
</dbReference>
<dbReference type="PANTHER" id="PTHR47723:SF19">
    <property type="entry name" value="POLYNUCLEOTIDYL TRANSFERASE, RIBONUCLEASE H-LIKE SUPERFAMILY PROTEIN"/>
    <property type="match status" value="1"/>
</dbReference>
<dbReference type="InterPro" id="IPR002156">
    <property type="entry name" value="RNaseH_domain"/>
</dbReference>
<comment type="caution">
    <text evidence="2">The sequence shown here is derived from an EMBL/GenBank/DDBJ whole genome shotgun (WGS) entry which is preliminary data.</text>
</comment>
<organism evidence="2 3">
    <name type="scientific">Cinchona calisaya</name>
    <dbReference type="NCBI Taxonomy" id="153742"/>
    <lineage>
        <taxon>Eukaryota</taxon>
        <taxon>Viridiplantae</taxon>
        <taxon>Streptophyta</taxon>
        <taxon>Embryophyta</taxon>
        <taxon>Tracheophyta</taxon>
        <taxon>Spermatophyta</taxon>
        <taxon>Magnoliopsida</taxon>
        <taxon>eudicotyledons</taxon>
        <taxon>Gunneridae</taxon>
        <taxon>Pentapetalae</taxon>
        <taxon>asterids</taxon>
        <taxon>lamiids</taxon>
        <taxon>Gentianales</taxon>
        <taxon>Rubiaceae</taxon>
        <taxon>Cinchonoideae</taxon>
        <taxon>Cinchoneae</taxon>
        <taxon>Cinchona</taxon>
    </lineage>
</organism>
<name>A0ABD3AQR0_9GENT</name>
<dbReference type="Proteomes" id="UP001630127">
    <property type="component" value="Unassembled WGS sequence"/>
</dbReference>
<keyword evidence="3" id="KW-1185">Reference proteome</keyword>
<dbReference type="CDD" id="cd06222">
    <property type="entry name" value="RNase_H_like"/>
    <property type="match status" value="1"/>
</dbReference>